<dbReference type="InParanoid" id="A0A5N4AR19"/>
<dbReference type="Proteomes" id="UP000327044">
    <property type="component" value="Unassembled WGS sequence"/>
</dbReference>
<reference evidence="1 2" key="1">
    <citation type="journal article" date="2018" name="Elife">
        <title>Firefly genomes illuminate parallel origins of bioluminescence in beetles.</title>
        <authorList>
            <person name="Fallon T.R."/>
            <person name="Lower S.E."/>
            <person name="Chang C.H."/>
            <person name="Bessho-Uehara M."/>
            <person name="Martin G.J."/>
            <person name="Bewick A.J."/>
            <person name="Behringer M."/>
            <person name="Debat H.J."/>
            <person name="Wong I."/>
            <person name="Day J.C."/>
            <person name="Suvorov A."/>
            <person name="Silva C.J."/>
            <person name="Stanger-Hall K.F."/>
            <person name="Hall D.W."/>
            <person name="Schmitz R.J."/>
            <person name="Nelson D.R."/>
            <person name="Lewis S.M."/>
            <person name="Shigenobu S."/>
            <person name="Bybee S.M."/>
            <person name="Larracuente A.M."/>
            <person name="Oba Y."/>
            <person name="Weng J.K."/>
        </authorList>
    </citation>
    <scope>NUCLEOTIDE SEQUENCE [LARGE SCALE GENOMIC DNA]</scope>
    <source>
        <strain evidence="1">1611_PpyrPB1</strain>
        <tissue evidence="1">Whole body</tissue>
    </source>
</reference>
<protein>
    <submittedName>
        <fullName evidence="1">Uncharacterized protein</fullName>
    </submittedName>
</protein>
<evidence type="ECO:0000313" key="2">
    <source>
        <dbReference type="Proteomes" id="UP000327044"/>
    </source>
</evidence>
<evidence type="ECO:0000313" key="1">
    <source>
        <dbReference type="EMBL" id="KAB0799658.1"/>
    </source>
</evidence>
<dbReference type="EMBL" id="VVIM01000005">
    <property type="protein sequence ID" value="KAB0799658.1"/>
    <property type="molecule type" value="Genomic_DNA"/>
</dbReference>
<comment type="caution">
    <text evidence="1">The sequence shown here is derived from an EMBL/GenBank/DDBJ whole genome shotgun (WGS) entry which is preliminary data.</text>
</comment>
<gene>
    <name evidence="1" type="ORF">PPYR_07538</name>
</gene>
<proteinExistence type="predicted"/>
<sequence>MSECLRVCGQGIKLQKFPRHATRNCNVKEITLSAPATVARRQFGKTDHFSKREVYKVNVKNYTNANVYSKQLKEIYEAVEFDDFKRFLVKAPVLKKNVPSNQSLSTIYRENFEVHYNFLKQLIKNK</sequence>
<organism evidence="1 2">
    <name type="scientific">Photinus pyralis</name>
    <name type="common">Common eastern firefly</name>
    <name type="synonym">Lampyris pyralis</name>
    <dbReference type="NCBI Taxonomy" id="7054"/>
    <lineage>
        <taxon>Eukaryota</taxon>
        <taxon>Metazoa</taxon>
        <taxon>Ecdysozoa</taxon>
        <taxon>Arthropoda</taxon>
        <taxon>Hexapoda</taxon>
        <taxon>Insecta</taxon>
        <taxon>Pterygota</taxon>
        <taxon>Neoptera</taxon>
        <taxon>Endopterygota</taxon>
        <taxon>Coleoptera</taxon>
        <taxon>Polyphaga</taxon>
        <taxon>Elateriformia</taxon>
        <taxon>Elateroidea</taxon>
        <taxon>Lampyridae</taxon>
        <taxon>Lampyrinae</taxon>
        <taxon>Photinus</taxon>
    </lineage>
</organism>
<dbReference type="AlphaFoldDB" id="A0A5N4AR19"/>
<keyword evidence="2" id="KW-1185">Reference proteome</keyword>
<name>A0A5N4AR19_PHOPY</name>
<accession>A0A5N4AR19</accession>